<evidence type="ECO:0000313" key="2">
    <source>
        <dbReference type="EMBL" id="SON55291.1"/>
    </source>
</evidence>
<dbReference type="Proteomes" id="UP000223606">
    <property type="component" value="Chromosome 1"/>
</dbReference>
<keyword evidence="1" id="KW-0812">Transmembrane</keyword>
<keyword evidence="1" id="KW-0472">Membrane</keyword>
<dbReference type="EMBL" id="LT960614">
    <property type="protein sequence ID" value="SON55291.1"/>
    <property type="molecule type" value="Genomic_DNA"/>
</dbReference>
<keyword evidence="3" id="KW-1185">Reference proteome</keyword>
<evidence type="ECO:0000256" key="1">
    <source>
        <dbReference type="SAM" id="Phobius"/>
    </source>
</evidence>
<feature type="transmembrane region" description="Helical" evidence="1">
    <location>
        <begin position="21"/>
        <end position="40"/>
    </location>
</feature>
<dbReference type="RefSeq" id="WP_099555822.1">
    <property type="nucleotide sequence ID" value="NZ_LT960614.1"/>
</dbReference>
<organism evidence="2 3">
    <name type="scientific">Hartmannibacter diazotrophicus</name>
    <dbReference type="NCBI Taxonomy" id="1482074"/>
    <lineage>
        <taxon>Bacteria</taxon>
        <taxon>Pseudomonadati</taxon>
        <taxon>Pseudomonadota</taxon>
        <taxon>Alphaproteobacteria</taxon>
        <taxon>Hyphomicrobiales</taxon>
        <taxon>Pleomorphomonadaceae</taxon>
        <taxon>Hartmannibacter</taxon>
    </lineage>
</organism>
<sequence length="106" mass="11497">MATTARHSDAQGRKFVNGLPMRVIALVLAIAFGLLAWMIWRNAETVPLMMPQSAADLPLAAPSPAVADCVDKRLGEINRLVEQGLLSEDAARLTESRARQLCTGRN</sequence>
<dbReference type="KEGG" id="hdi:HDIA_1750"/>
<keyword evidence="1" id="KW-1133">Transmembrane helix</keyword>
<proteinExistence type="predicted"/>
<name>A0A2C9D6C3_9HYPH</name>
<protein>
    <submittedName>
        <fullName evidence="2">Uncharacterized protein</fullName>
    </submittedName>
</protein>
<accession>A0A2C9D6C3</accession>
<dbReference type="AlphaFoldDB" id="A0A2C9D6C3"/>
<reference evidence="3" key="1">
    <citation type="submission" date="2017-09" db="EMBL/GenBank/DDBJ databases">
        <title>Genome sequence of Nannocystis excedens DSM 71.</title>
        <authorList>
            <person name="Blom J."/>
        </authorList>
    </citation>
    <scope>NUCLEOTIDE SEQUENCE [LARGE SCALE GENOMIC DNA]</scope>
    <source>
        <strain evidence="3">type strain: E19</strain>
    </source>
</reference>
<gene>
    <name evidence="2" type="ORF">HDIA_1750</name>
</gene>
<evidence type="ECO:0000313" key="3">
    <source>
        <dbReference type="Proteomes" id="UP000223606"/>
    </source>
</evidence>